<comment type="subcellular location">
    <subcellularLocation>
        <location evidence="1">Cell membrane</location>
        <topology evidence="1">Multi-pass membrane protein</topology>
    </subcellularLocation>
</comment>
<feature type="transmembrane region" description="Helical" evidence="7">
    <location>
        <begin position="159"/>
        <end position="184"/>
    </location>
</feature>
<evidence type="ECO:0000256" key="3">
    <source>
        <dbReference type="ARBA" id="ARBA00022475"/>
    </source>
</evidence>
<feature type="transmembrane region" description="Helical" evidence="7">
    <location>
        <begin position="20"/>
        <end position="44"/>
    </location>
</feature>
<dbReference type="PANTHER" id="PTHR30625">
    <property type="entry name" value="PROTEIN TOLQ"/>
    <property type="match status" value="1"/>
</dbReference>
<dbReference type="PANTHER" id="PTHR30625:SF3">
    <property type="entry name" value="TOL-PAL SYSTEM PROTEIN TOLQ"/>
    <property type="match status" value="1"/>
</dbReference>
<evidence type="ECO:0000256" key="2">
    <source>
        <dbReference type="ARBA" id="ARBA00010442"/>
    </source>
</evidence>
<dbReference type="GO" id="GO:0005886">
    <property type="term" value="C:plasma membrane"/>
    <property type="evidence" value="ECO:0007669"/>
    <property type="project" value="UniProtKB-SubCell"/>
</dbReference>
<keyword evidence="5 7" id="KW-1133">Transmembrane helix</keyword>
<name>A0A644U9Y9_9ZZZZ</name>
<evidence type="ECO:0000313" key="9">
    <source>
        <dbReference type="EMBL" id="MPL75684.1"/>
    </source>
</evidence>
<dbReference type="InterPro" id="IPR050790">
    <property type="entry name" value="ExbB/TolQ_transport"/>
</dbReference>
<protein>
    <recommendedName>
        <fullName evidence="8">MotA/TolQ/ExbB proton channel domain-containing protein</fullName>
    </recommendedName>
</protein>
<keyword evidence="6 7" id="KW-0472">Membrane</keyword>
<dbReference type="AlphaFoldDB" id="A0A644U9Y9"/>
<dbReference type="InterPro" id="IPR002898">
    <property type="entry name" value="MotA_ExbB_proton_chnl"/>
</dbReference>
<dbReference type="EMBL" id="VSSQ01000090">
    <property type="protein sequence ID" value="MPL75684.1"/>
    <property type="molecule type" value="Genomic_DNA"/>
</dbReference>
<feature type="transmembrane region" description="Helical" evidence="7">
    <location>
        <begin position="128"/>
        <end position="147"/>
    </location>
</feature>
<organism evidence="9">
    <name type="scientific">bioreactor metagenome</name>
    <dbReference type="NCBI Taxonomy" id="1076179"/>
    <lineage>
        <taxon>unclassified sequences</taxon>
        <taxon>metagenomes</taxon>
        <taxon>ecological metagenomes</taxon>
    </lineage>
</organism>
<dbReference type="GO" id="GO:0017038">
    <property type="term" value="P:protein import"/>
    <property type="evidence" value="ECO:0007669"/>
    <property type="project" value="TreeGrafter"/>
</dbReference>
<comment type="caution">
    <text evidence="9">The sequence shown here is derived from an EMBL/GenBank/DDBJ whole genome shotgun (WGS) entry which is preliminary data.</text>
</comment>
<evidence type="ECO:0000256" key="5">
    <source>
        <dbReference type="ARBA" id="ARBA00022989"/>
    </source>
</evidence>
<evidence type="ECO:0000256" key="1">
    <source>
        <dbReference type="ARBA" id="ARBA00004651"/>
    </source>
</evidence>
<keyword evidence="3" id="KW-1003">Cell membrane</keyword>
<dbReference type="Pfam" id="PF01618">
    <property type="entry name" value="MotA_ExbB"/>
    <property type="match status" value="1"/>
</dbReference>
<sequence>MDILGSGILTSILHAISQSLLIPVIIILLLFVIFALISVGGLIAEYTSRKKFKLEESEGLIRSINNLNNLQEIKEKIQKSEISEEYKTAMIKVINNEDFGTETKRAFADKIIEEEELRMEKAVEKTDMVVRLGPTFGLMGTLIPMGPGLAALGAGNIDLLAQAIIIAFDTTVTGLAASAVAYVVSKLRKRWYEEDLSNFEVLINSTLEIIEKNRFIK</sequence>
<evidence type="ECO:0000256" key="4">
    <source>
        <dbReference type="ARBA" id="ARBA00022692"/>
    </source>
</evidence>
<keyword evidence="4 7" id="KW-0812">Transmembrane</keyword>
<reference evidence="9" key="1">
    <citation type="submission" date="2019-08" db="EMBL/GenBank/DDBJ databases">
        <authorList>
            <person name="Kucharzyk K."/>
            <person name="Murdoch R.W."/>
            <person name="Higgins S."/>
            <person name="Loffler F."/>
        </authorList>
    </citation>
    <scope>NUCLEOTIDE SEQUENCE</scope>
</reference>
<gene>
    <name evidence="9" type="ORF">SDC9_21512</name>
</gene>
<comment type="similarity">
    <text evidence="2">Belongs to the ExbB/TolQ family.</text>
</comment>
<proteinExistence type="inferred from homology"/>
<feature type="domain" description="MotA/TolQ/ExbB proton channel" evidence="8">
    <location>
        <begin position="96"/>
        <end position="200"/>
    </location>
</feature>
<evidence type="ECO:0000259" key="8">
    <source>
        <dbReference type="Pfam" id="PF01618"/>
    </source>
</evidence>
<accession>A0A644U9Y9</accession>
<evidence type="ECO:0000256" key="6">
    <source>
        <dbReference type="ARBA" id="ARBA00023136"/>
    </source>
</evidence>
<evidence type="ECO:0000256" key="7">
    <source>
        <dbReference type="SAM" id="Phobius"/>
    </source>
</evidence>